<evidence type="ECO:0000313" key="2">
    <source>
        <dbReference type="Proteomes" id="UP000008637"/>
    </source>
</evidence>
<dbReference type="Proteomes" id="UP000008637">
    <property type="component" value="Chromosome"/>
</dbReference>
<protein>
    <submittedName>
        <fullName evidence="1">Uncharacterized protein</fullName>
    </submittedName>
</protein>
<accession>E8ZJF6</accession>
<dbReference type="EMBL" id="FR773153">
    <property type="protein sequence ID" value="CBY93277.1"/>
    <property type="molecule type" value="Genomic_DNA"/>
</dbReference>
<reference evidence="1 2" key="1">
    <citation type="journal article" date="2011" name="J. Bacteriol.">
        <title>Complete genome sequence of Mycoplasma haemofelis, a hemotropic mycoplasma.</title>
        <authorList>
            <person name="Barker E.N."/>
            <person name="Helps C.R."/>
            <person name="Peters I.R."/>
            <person name="Darby A.C."/>
            <person name="Radford A.D."/>
            <person name="Tasker S."/>
        </authorList>
    </citation>
    <scope>NUCLEOTIDE SEQUENCE [LARGE SCALE GENOMIC DNA]</scope>
    <source>
        <strain evidence="1 2">Langford 1</strain>
    </source>
</reference>
<dbReference type="OrthoDB" id="9826676at2"/>
<name>E8ZJF6_MYCHL</name>
<dbReference type="KEGG" id="mha:HF1_12690"/>
<gene>
    <name evidence="1" type="ORF">HF1_12690</name>
</gene>
<keyword evidence="2" id="KW-1185">Reference proteome</keyword>
<proteinExistence type="predicted"/>
<dbReference type="HOGENOM" id="CLU_087258_1_0_14"/>
<evidence type="ECO:0000313" key="1">
    <source>
        <dbReference type="EMBL" id="CBY93277.1"/>
    </source>
</evidence>
<sequence>MAVSSKIAGLSGASMGAAGLGGYAVYSHVKSENPKEETSYRTKLSHALLSLSGSSHQSNWEKRLSSLKTADESSLVEELKALKTKQSPSAATWTDVQTWCNNNIDGKFTNEEELKFVNLRTYCVFSISEKIPSVIATGTEHSDAKWTGALSKFKTYSGKLSSEFETLKSNSASTNDAQQLKTTCEKYYDKPFLSEEDEEFKSVKGVCVDQQN</sequence>
<dbReference type="AlphaFoldDB" id="E8ZJF6"/>
<organism evidence="1 2">
    <name type="scientific">Mycoplasma haemofelis (strain Langford 1)</name>
    <name type="common">Haemobartonella felis</name>
    <dbReference type="NCBI Taxonomy" id="941640"/>
    <lineage>
        <taxon>Bacteria</taxon>
        <taxon>Bacillati</taxon>
        <taxon>Mycoplasmatota</taxon>
        <taxon>Mollicutes</taxon>
        <taxon>Mycoplasmataceae</taxon>
        <taxon>Mycoplasma</taxon>
    </lineage>
</organism>